<evidence type="ECO:0000259" key="6">
    <source>
        <dbReference type="PROSITE" id="PS50850"/>
    </source>
</evidence>
<dbReference type="RefSeq" id="WP_349300862.1">
    <property type="nucleotide sequence ID" value="NZ_JBEDNQ010000011.1"/>
</dbReference>
<sequence>MDQPAPAPGLAWAFLSRFLFFTGAAFLLTYQVYFLTDGLGIPTDEVAGRVFVSTLVSATVTIAVSVLGGWLSDRIGRRKPLVLVAALIGGAGLLTIGMSTTFTQFLIGSAVTSVGTGLYHAIDLALVAAVLPNPDDAAKDMGTFQIASSIPQSLAPTIAPVFLLLGSGDYLAVFVAAAVFAVLGAIAIQPVRGVR</sequence>
<dbReference type="PANTHER" id="PTHR23528">
    <property type="match status" value="1"/>
</dbReference>
<dbReference type="InterPro" id="IPR005829">
    <property type="entry name" value="Sugar_transporter_CS"/>
</dbReference>
<dbReference type="InterPro" id="IPR020846">
    <property type="entry name" value="MFS_dom"/>
</dbReference>
<evidence type="ECO:0000313" key="7">
    <source>
        <dbReference type="EMBL" id="MEQ3553756.1"/>
    </source>
</evidence>
<keyword evidence="3 5" id="KW-1133">Transmembrane helix</keyword>
<gene>
    <name evidence="7" type="ORF">WIS52_25055</name>
</gene>
<dbReference type="Gene3D" id="1.20.1250.20">
    <property type="entry name" value="MFS general substrate transporter like domains"/>
    <property type="match status" value="1"/>
</dbReference>
<dbReference type="Proteomes" id="UP001494902">
    <property type="component" value="Unassembled WGS sequence"/>
</dbReference>
<organism evidence="7 8">
    <name type="scientific">Pseudonocardia nematodicida</name>
    <dbReference type="NCBI Taxonomy" id="1206997"/>
    <lineage>
        <taxon>Bacteria</taxon>
        <taxon>Bacillati</taxon>
        <taxon>Actinomycetota</taxon>
        <taxon>Actinomycetes</taxon>
        <taxon>Pseudonocardiales</taxon>
        <taxon>Pseudonocardiaceae</taxon>
        <taxon>Pseudonocardia</taxon>
    </lineage>
</organism>
<feature type="transmembrane region" description="Helical" evidence="5">
    <location>
        <begin position="170"/>
        <end position="188"/>
    </location>
</feature>
<evidence type="ECO:0000256" key="4">
    <source>
        <dbReference type="ARBA" id="ARBA00023136"/>
    </source>
</evidence>
<dbReference type="Pfam" id="PF07690">
    <property type="entry name" value="MFS_1"/>
    <property type="match status" value="1"/>
</dbReference>
<evidence type="ECO:0000256" key="1">
    <source>
        <dbReference type="ARBA" id="ARBA00004651"/>
    </source>
</evidence>
<dbReference type="EMBL" id="JBEDNQ010000011">
    <property type="protein sequence ID" value="MEQ3553756.1"/>
    <property type="molecule type" value="Genomic_DNA"/>
</dbReference>
<name>A0ABV1KH21_9PSEU</name>
<dbReference type="InterPro" id="IPR011701">
    <property type="entry name" value="MFS"/>
</dbReference>
<comment type="caution">
    <text evidence="7">The sequence shown here is derived from an EMBL/GenBank/DDBJ whole genome shotgun (WGS) entry which is preliminary data.</text>
</comment>
<evidence type="ECO:0000256" key="5">
    <source>
        <dbReference type="SAM" id="Phobius"/>
    </source>
</evidence>
<evidence type="ECO:0000313" key="8">
    <source>
        <dbReference type="Proteomes" id="UP001494902"/>
    </source>
</evidence>
<feature type="transmembrane region" description="Helical" evidence="5">
    <location>
        <begin position="46"/>
        <end position="69"/>
    </location>
</feature>
<evidence type="ECO:0000256" key="2">
    <source>
        <dbReference type="ARBA" id="ARBA00022692"/>
    </source>
</evidence>
<evidence type="ECO:0000256" key="3">
    <source>
        <dbReference type="ARBA" id="ARBA00022989"/>
    </source>
</evidence>
<dbReference type="PROSITE" id="PS00216">
    <property type="entry name" value="SUGAR_TRANSPORT_1"/>
    <property type="match status" value="1"/>
</dbReference>
<dbReference type="PANTHER" id="PTHR23528:SF1">
    <property type="entry name" value="MAJOR FACILITATOR SUPERFAMILY (MFS) PROFILE DOMAIN-CONTAINING PROTEIN"/>
    <property type="match status" value="1"/>
</dbReference>
<feature type="transmembrane region" description="Helical" evidence="5">
    <location>
        <begin position="12"/>
        <end position="34"/>
    </location>
</feature>
<proteinExistence type="predicted"/>
<dbReference type="PROSITE" id="PS50850">
    <property type="entry name" value="MFS"/>
    <property type="match status" value="1"/>
</dbReference>
<dbReference type="SUPFAM" id="SSF103473">
    <property type="entry name" value="MFS general substrate transporter"/>
    <property type="match status" value="1"/>
</dbReference>
<feature type="domain" description="Major facilitator superfamily (MFS) profile" evidence="6">
    <location>
        <begin position="9"/>
        <end position="195"/>
    </location>
</feature>
<dbReference type="InterPro" id="IPR036259">
    <property type="entry name" value="MFS_trans_sf"/>
</dbReference>
<keyword evidence="8" id="KW-1185">Reference proteome</keyword>
<feature type="transmembrane region" description="Helical" evidence="5">
    <location>
        <begin position="81"/>
        <end position="99"/>
    </location>
</feature>
<keyword evidence="2 5" id="KW-0812">Transmembrane</keyword>
<keyword evidence="4 5" id="KW-0472">Membrane</keyword>
<reference evidence="7 8" key="1">
    <citation type="submission" date="2024-03" db="EMBL/GenBank/DDBJ databases">
        <title>Draft genome sequence of Pseudonocardia nematodicida JCM 31783.</title>
        <authorList>
            <person name="Butdee W."/>
            <person name="Duangmal K."/>
        </authorList>
    </citation>
    <scope>NUCLEOTIDE SEQUENCE [LARGE SCALE GENOMIC DNA]</scope>
    <source>
        <strain evidence="7 8">JCM 31783</strain>
    </source>
</reference>
<comment type="subcellular location">
    <subcellularLocation>
        <location evidence="1">Cell membrane</location>
        <topology evidence="1">Multi-pass membrane protein</topology>
    </subcellularLocation>
</comment>
<accession>A0ABV1KH21</accession>
<protein>
    <submittedName>
        <fullName evidence="7">MFS transporter</fullName>
    </submittedName>
</protein>